<dbReference type="Proteomes" id="UP000189229">
    <property type="component" value="Unassembled WGS sequence"/>
</dbReference>
<feature type="chain" id="PRO_5039149342" evidence="2">
    <location>
        <begin position="18"/>
        <end position="235"/>
    </location>
</feature>
<evidence type="ECO:0000313" key="3">
    <source>
        <dbReference type="EMBL" id="OOK71832.1"/>
    </source>
</evidence>
<reference evidence="3 4" key="1">
    <citation type="submission" date="2017-02" db="EMBL/GenBank/DDBJ databases">
        <title>Complete genome sequences of Mycobacterium kansasii strains isolated from rhesus macaques.</title>
        <authorList>
            <person name="Panda A."/>
            <person name="Nagaraj S."/>
            <person name="Zhao X."/>
            <person name="Tettelin H."/>
            <person name="Detolla L.J."/>
        </authorList>
    </citation>
    <scope>NUCLEOTIDE SEQUENCE [LARGE SCALE GENOMIC DNA]</scope>
    <source>
        <strain evidence="3 4">11-3813</strain>
    </source>
</reference>
<evidence type="ECO:0000256" key="1">
    <source>
        <dbReference type="SAM" id="MobiDB-lite"/>
    </source>
</evidence>
<gene>
    <name evidence="3" type="ORF">BZL30_5383</name>
</gene>
<protein>
    <submittedName>
        <fullName evidence="3">Uncharacterized protein</fullName>
    </submittedName>
</protein>
<feature type="signal peptide" evidence="2">
    <location>
        <begin position="1"/>
        <end position="17"/>
    </location>
</feature>
<accession>A0A1V3WYB8</accession>
<evidence type="ECO:0000256" key="2">
    <source>
        <dbReference type="SAM" id="SignalP"/>
    </source>
</evidence>
<dbReference type="AlphaFoldDB" id="A0A1V3WYB8"/>
<dbReference type="EMBL" id="MVBM01000005">
    <property type="protein sequence ID" value="OOK71832.1"/>
    <property type="molecule type" value="Genomic_DNA"/>
</dbReference>
<proteinExistence type="predicted"/>
<comment type="caution">
    <text evidence="3">The sequence shown here is derived from an EMBL/GenBank/DDBJ whole genome shotgun (WGS) entry which is preliminary data.</text>
</comment>
<organism evidence="3 4">
    <name type="scientific">Mycobacterium kansasii</name>
    <dbReference type="NCBI Taxonomy" id="1768"/>
    <lineage>
        <taxon>Bacteria</taxon>
        <taxon>Bacillati</taxon>
        <taxon>Actinomycetota</taxon>
        <taxon>Actinomycetes</taxon>
        <taxon>Mycobacteriales</taxon>
        <taxon>Mycobacteriaceae</taxon>
        <taxon>Mycobacterium</taxon>
    </lineage>
</organism>
<evidence type="ECO:0000313" key="4">
    <source>
        <dbReference type="Proteomes" id="UP000189229"/>
    </source>
</evidence>
<feature type="region of interest" description="Disordered" evidence="1">
    <location>
        <begin position="146"/>
        <end position="183"/>
    </location>
</feature>
<keyword evidence="2" id="KW-0732">Signal</keyword>
<name>A0A1V3WYB8_MYCKA</name>
<feature type="region of interest" description="Disordered" evidence="1">
    <location>
        <begin position="55"/>
        <end position="83"/>
    </location>
</feature>
<sequence>MARVALPPVCLNSPAAAVVVTAAALSARNTAAVRPAGSQTLVAVVTASPAPVGPAVPGCRRHRRPDVRGAGQPGEARYNGGTTGPAGHGGWLLGYGGPAVTGWSLGSTGIGDSGAVGGMTAPAAPAATGAASGAATRVAEPALPAAAKTQPLHSGNPLHPATTTQPGTPARPDGPAHRVHQRDKPLLLVPLNLRGLRRKLKSRLEIHDEGALRKDSRDEEVNRPWGAKNCCTLLA</sequence>